<dbReference type="RefSeq" id="WP_310092705.1">
    <property type="nucleotide sequence ID" value="NZ_JAVDTT010000002.1"/>
</dbReference>
<dbReference type="PANTHER" id="PTHR12558:SF13">
    <property type="entry name" value="CELL DIVISION CYCLE PROTEIN 27 HOMOLOG"/>
    <property type="match status" value="1"/>
</dbReference>
<name>A0ABU1RSC6_9GAMM</name>
<dbReference type="EMBL" id="JAVDTT010000002">
    <property type="protein sequence ID" value="MDR6841687.1"/>
    <property type="molecule type" value="Genomic_DNA"/>
</dbReference>
<dbReference type="SUPFAM" id="SSF48452">
    <property type="entry name" value="TPR-like"/>
    <property type="match status" value="3"/>
</dbReference>
<dbReference type="Pfam" id="PF13432">
    <property type="entry name" value="TPR_16"/>
    <property type="match status" value="1"/>
</dbReference>
<dbReference type="SMART" id="SM00028">
    <property type="entry name" value="TPR"/>
    <property type="match status" value="6"/>
</dbReference>
<dbReference type="PANTHER" id="PTHR12558">
    <property type="entry name" value="CELL DIVISION CYCLE 16,23,27"/>
    <property type="match status" value="1"/>
</dbReference>
<reference evidence="1 2" key="1">
    <citation type="submission" date="2023-07" db="EMBL/GenBank/DDBJ databases">
        <title>Sorghum-associated microbial communities from plants grown in Nebraska, USA.</title>
        <authorList>
            <person name="Schachtman D."/>
        </authorList>
    </citation>
    <scope>NUCLEOTIDE SEQUENCE [LARGE SCALE GENOMIC DNA]</scope>
    <source>
        <strain evidence="1 2">BE107</strain>
    </source>
</reference>
<dbReference type="InterPro" id="IPR019734">
    <property type="entry name" value="TPR_rpt"/>
</dbReference>
<gene>
    <name evidence="1" type="ORF">J2W94_001972</name>
</gene>
<protein>
    <submittedName>
        <fullName evidence="1">Tetratricopeptide (TPR) repeat protein</fullName>
    </submittedName>
</protein>
<dbReference type="Gene3D" id="1.25.40.10">
    <property type="entry name" value="Tetratricopeptide repeat domain"/>
    <property type="match status" value="2"/>
</dbReference>
<evidence type="ECO:0000313" key="1">
    <source>
        <dbReference type="EMBL" id="MDR6841687.1"/>
    </source>
</evidence>
<evidence type="ECO:0000313" key="2">
    <source>
        <dbReference type="Proteomes" id="UP001254759"/>
    </source>
</evidence>
<organism evidence="1 2">
    <name type="scientific">Pseudoxanthomonas sacheonensis</name>
    <dbReference type="NCBI Taxonomy" id="443615"/>
    <lineage>
        <taxon>Bacteria</taxon>
        <taxon>Pseudomonadati</taxon>
        <taxon>Pseudomonadota</taxon>
        <taxon>Gammaproteobacteria</taxon>
        <taxon>Lysobacterales</taxon>
        <taxon>Lysobacteraceae</taxon>
        <taxon>Pseudoxanthomonas</taxon>
    </lineage>
</organism>
<comment type="caution">
    <text evidence="1">The sequence shown here is derived from an EMBL/GenBank/DDBJ whole genome shotgun (WGS) entry which is preliminary data.</text>
</comment>
<dbReference type="Proteomes" id="UP001254759">
    <property type="component" value="Unassembled WGS sequence"/>
</dbReference>
<keyword evidence="2" id="KW-1185">Reference proteome</keyword>
<dbReference type="InterPro" id="IPR011990">
    <property type="entry name" value="TPR-like_helical_dom_sf"/>
</dbReference>
<accession>A0ABU1RSC6</accession>
<dbReference type="Pfam" id="PF14559">
    <property type="entry name" value="TPR_19"/>
    <property type="match status" value="1"/>
</dbReference>
<sequence length="632" mass="68520">MAFAPVDSSLHYQRATLLMAEARIDEAQAELGRTISADPNELRAYVMQAQIALGRGDLDEAERLVRLASRVDPNHAWLLTVQGMVLLHRKQLKEAHALLMRATQLAPDALQTRYALGLSFLAQDHLSFAEQAFRVVVEKNPTAHGVRHMLADVIRGQGRHAEAAEVIEAGLVPNNTMPPDLMRYAGELWLVAGNHARALPLLKRAAAAAPDDRVTLDALIEALRRNGDAADARNTLEAALATSPHIDGLWSARLSFEPADGDIDGLAKRWQAAIPESVQPLHVKMWQAEQQGDKQAAKALAERIIELEPGHVEANSQIVNQLFLDDPPAAVAYIQALLPNITDPRTGRMVLGWLGRAQDRAGQYADAAATWTRLHAIPDPQAQPLPASSGDATIYPPIAEPEGNAPRPVFLFGPSGSGVERVVSTLLHNTRSRIGIDRTSLQPPHDPLQYPQTALRLSVGELDAATVISAWRATLASRGLDESNGPIDWLPWWDNALLHALRNALPEALVLFVLCDPRDMLVDWLQRDSYIRYDAGTPMRIAVWLAHVLEQVATVAEGSPVSNRVVRIDAIADDAAAIAAATGQALGIELSPAPALGPGRFVSGHWRNYAEALAGPFAALNAVARRLGYPDA</sequence>
<proteinExistence type="predicted"/>